<dbReference type="Pfam" id="PF06480">
    <property type="entry name" value="FtsH_ext"/>
    <property type="match status" value="1"/>
</dbReference>
<gene>
    <name evidence="15" type="ORF">cand_026720</name>
</gene>
<dbReference type="InterPro" id="IPR003960">
    <property type="entry name" value="ATPase_AAA_CS"/>
</dbReference>
<keyword evidence="16" id="KW-1185">Reference proteome</keyword>
<dbReference type="InterPro" id="IPR003593">
    <property type="entry name" value="AAA+_ATPase"/>
</dbReference>
<comment type="cofactor">
    <cofactor evidence="1">
        <name>Zn(2+)</name>
        <dbReference type="ChEBI" id="CHEBI:29105"/>
    </cofactor>
</comment>
<comment type="similarity">
    <text evidence="3">In the C-terminal section; belongs to the peptidase M41 family.</text>
</comment>
<dbReference type="Gene3D" id="3.40.1690.20">
    <property type="match status" value="1"/>
</dbReference>
<dbReference type="GO" id="GO:0008270">
    <property type="term" value="F:zinc ion binding"/>
    <property type="evidence" value="ECO:0007669"/>
    <property type="project" value="InterPro"/>
</dbReference>
<dbReference type="InterPro" id="IPR003959">
    <property type="entry name" value="ATPase_AAA_core"/>
</dbReference>
<dbReference type="InterPro" id="IPR037219">
    <property type="entry name" value="Peptidase_M41-like"/>
</dbReference>
<dbReference type="NCBIfam" id="TIGR01241">
    <property type="entry name" value="FtsH_fam"/>
    <property type="match status" value="1"/>
</dbReference>
<dbReference type="RefSeq" id="XP_067066483.1">
    <property type="nucleotide sequence ID" value="XM_067212900.1"/>
</dbReference>
<dbReference type="SUPFAM" id="SSF140990">
    <property type="entry name" value="FtsH protease domain-like"/>
    <property type="match status" value="1"/>
</dbReference>
<evidence type="ECO:0000256" key="13">
    <source>
        <dbReference type="SAM" id="Phobius"/>
    </source>
</evidence>
<dbReference type="FunFam" id="1.10.8.60:FF:000019">
    <property type="entry name" value="AFG3-like AAA ATPase 2"/>
    <property type="match status" value="1"/>
</dbReference>
<dbReference type="CDD" id="cd19501">
    <property type="entry name" value="RecA-like_FtsH"/>
    <property type="match status" value="1"/>
</dbReference>
<evidence type="ECO:0000259" key="14">
    <source>
        <dbReference type="SMART" id="SM00382"/>
    </source>
</evidence>
<dbReference type="OrthoDB" id="1413014at2759"/>
<keyword evidence="5 15" id="KW-0645">Protease</keyword>
<dbReference type="AlphaFoldDB" id="A0A1J4MA70"/>
<dbReference type="GO" id="GO:0034982">
    <property type="term" value="P:mitochondrial protein processing"/>
    <property type="evidence" value="ECO:0007669"/>
    <property type="project" value="TreeGrafter"/>
</dbReference>
<dbReference type="PANTHER" id="PTHR43655">
    <property type="entry name" value="ATP-DEPENDENT PROTEASE"/>
    <property type="match status" value="1"/>
</dbReference>
<dbReference type="InterPro" id="IPR027417">
    <property type="entry name" value="P-loop_NTPase"/>
</dbReference>
<dbReference type="GO" id="GO:0004176">
    <property type="term" value="F:ATP-dependent peptidase activity"/>
    <property type="evidence" value="ECO:0007669"/>
    <property type="project" value="InterPro"/>
</dbReference>
<name>A0A1J4MA70_9CRYT</name>
<dbReference type="PANTHER" id="PTHR43655:SF2">
    <property type="entry name" value="AFG3 LIKE MATRIX AAA PEPTIDASE SUBUNIT 2, ISOFORM A"/>
    <property type="match status" value="1"/>
</dbReference>
<dbReference type="Proteomes" id="UP000186804">
    <property type="component" value="Unassembled WGS sequence"/>
</dbReference>
<dbReference type="InterPro" id="IPR005936">
    <property type="entry name" value="FtsH"/>
</dbReference>
<proteinExistence type="inferred from homology"/>
<evidence type="ECO:0000256" key="12">
    <source>
        <dbReference type="ARBA" id="ARBA00023128"/>
    </source>
</evidence>
<keyword evidence="13" id="KW-0472">Membrane</keyword>
<feature type="domain" description="AAA+ ATPase" evidence="14">
    <location>
        <begin position="339"/>
        <end position="480"/>
    </location>
</feature>
<keyword evidence="13" id="KW-0812">Transmembrane</keyword>
<dbReference type="FunFam" id="3.40.50.300:FF:000001">
    <property type="entry name" value="ATP-dependent zinc metalloprotease FtsH"/>
    <property type="match status" value="1"/>
</dbReference>
<dbReference type="SMART" id="SM00382">
    <property type="entry name" value="AAA"/>
    <property type="match status" value="1"/>
</dbReference>
<dbReference type="Pfam" id="PF17862">
    <property type="entry name" value="AAA_lid_3"/>
    <property type="match status" value="1"/>
</dbReference>
<dbReference type="Gene3D" id="1.10.8.60">
    <property type="match status" value="1"/>
</dbReference>
<keyword evidence="10" id="KW-0067">ATP-binding</keyword>
<comment type="subcellular location">
    <subcellularLocation>
        <location evidence="2">Mitochondrion</location>
    </subcellularLocation>
</comment>
<protein>
    <submittedName>
        <fullName evidence="15">AFG3 ATP-dependent protease family protein</fullName>
    </submittedName>
</protein>
<dbReference type="InterPro" id="IPR041569">
    <property type="entry name" value="AAA_lid_3"/>
</dbReference>
<dbReference type="GO" id="GO:0004222">
    <property type="term" value="F:metalloendopeptidase activity"/>
    <property type="evidence" value="ECO:0007669"/>
    <property type="project" value="InterPro"/>
</dbReference>
<evidence type="ECO:0000256" key="4">
    <source>
        <dbReference type="ARBA" id="ARBA00010550"/>
    </source>
</evidence>
<dbReference type="Pfam" id="PF01434">
    <property type="entry name" value="Peptidase_M41"/>
    <property type="match status" value="1"/>
</dbReference>
<dbReference type="InterPro" id="IPR050928">
    <property type="entry name" value="ATP-dep_Zn_Metalloprotease"/>
</dbReference>
<keyword evidence="6" id="KW-0479">Metal-binding</keyword>
<dbReference type="HAMAP" id="MF_01458">
    <property type="entry name" value="FtsH"/>
    <property type="match status" value="1"/>
</dbReference>
<reference evidence="15 16" key="1">
    <citation type="submission" date="2016-10" db="EMBL/GenBank/DDBJ databases">
        <title>Reductive evolution of mitochondrial metabolism and differential evolution of invasion-related proteins in Cryptosporidium.</title>
        <authorList>
            <person name="Liu S."/>
            <person name="Roellig D.M."/>
            <person name="Guo Y."/>
            <person name="Li N."/>
            <person name="Frace M.A."/>
            <person name="Tang K."/>
            <person name="Zhang L."/>
            <person name="Feng Y."/>
            <person name="Xiao L."/>
        </authorList>
    </citation>
    <scope>NUCLEOTIDE SEQUENCE [LARGE SCALE GENOMIC DNA]</scope>
    <source>
        <strain evidence="15">30847</strain>
    </source>
</reference>
<dbReference type="PROSITE" id="PS00674">
    <property type="entry name" value="AAA"/>
    <property type="match status" value="1"/>
</dbReference>
<dbReference type="VEuPathDB" id="CryptoDB:cand_026720"/>
<dbReference type="GO" id="GO:0005524">
    <property type="term" value="F:ATP binding"/>
    <property type="evidence" value="ECO:0007669"/>
    <property type="project" value="UniProtKB-KW"/>
</dbReference>
<evidence type="ECO:0000256" key="11">
    <source>
        <dbReference type="ARBA" id="ARBA00023049"/>
    </source>
</evidence>
<evidence type="ECO:0000256" key="7">
    <source>
        <dbReference type="ARBA" id="ARBA00022741"/>
    </source>
</evidence>
<evidence type="ECO:0000256" key="1">
    <source>
        <dbReference type="ARBA" id="ARBA00001947"/>
    </source>
</evidence>
<evidence type="ECO:0000256" key="2">
    <source>
        <dbReference type="ARBA" id="ARBA00004173"/>
    </source>
</evidence>
<keyword evidence="11" id="KW-0482">Metalloprotease</keyword>
<dbReference type="SUPFAM" id="SSF52540">
    <property type="entry name" value="P-loop containing nucleoside triphosphate hydrolases"/>
    <property type="match status" value="1"/>
</dbReference>
<evidence type="ECO:0000313" key="16">
    <source>
        <dbReference type="Proteomes" id="UP000186804"/>
    </source>
</evidence>
<dbReference type="EMBL" id="LRBS01000125">
    <property type="protein sequence ID" value="OII71114.1"/>
    <property type="molecule type" value="Genomic_DNA"/>
</dbReference>
<sequence>MNVDIKFVKFSRNMIRPYILNLNIKWQNLQIITYTFSTLKYWNNKIKRNYNKISYNNNYNYLNMSNYYFKLPKGFEKFHKDNDSYSKTTINEKKKINNINKNNNKSNKMNIEQSILFMISSLIGFIIFTSIKNNNNNKITLQEFLSLYLSKGLVERIIIFNGEIGRAYLKSLPNELILTKSSSNYDDTQLSINSNSEYTKLNNIKSKPKMIDFTIGSLDSFERQVRDIQIHMGIDILNHIPIEFSKSTLFHDFLRNFIPTTLGLLFTLLLLRIGSRSLNNSNPDKLFKMGRIQPIKIKDIKSNIKFGDVAGMKEAKNEIQEFVDFLKEPKRYEFLGAKIPKGALLVGPPGTGKTLLAKAVAGEANVSFFSISGSDFIEIFVGIGPSRVRDLFLQAQKNAPSIIFIDEIDAIGKKRGISGFANNSNDERENTLNQLLVEMDGFTSKSGIIVLAGTNRADILDPALTRPGRFDRIIIIDKPDLQERKEIFQVHLKPLKLNSKLNIDELSNRLSTLSSGFTGSEIANICNEAAIFAARRNTIDGIDTIDFEQAIERIIGGLKKNNNYLSFNEKRIVSFHEAGHTIVGWFLKNTDPILKVSIVPRTNGALGFAQILPNEVNLYTKDTLLDKLAVLLGGRASEELFIGTITTGAIDDLQKATKIANDIILHYGMNPNIGLVSYSSMNESLKVSNLSNNSFYKPFSEATAQIIDKEINSLLIEQFYRAKRILQEKKNLVYKLSNLLIEKETLTIEDITECIGPRIFDIDSNYSKYIDYIPKTQ</sequence>
<keyword evidence="7" id="KW-0547">Nucleotide-binding</keyword>
<dbReference type="InterPro" id="IPR011546">
    <property type="entry name" value="Pept_M41_FtsH_extracell"/>
</dbReference>
<dbReference type="Gene3D" id="3.40.50.300">
    <property type="entry name" value="P-loop containing nucleotide triphosphate hydrolases"/>
    <property type="match status" value="1"/>
</dbReference>
<dbReference type="Pfam" id="PF00004">
    <property type="entry name" value="AAA"/>
    <property type="match status" value="1"/>
</dbReference>
<accession>A0A1J4MA70</accession>
<dbReference type="InterPro" id="IPR000642">
    <property type="entry name" value="Peptidase_M41"/>
</dbReference>
<dbReference type="GO" id="GO:0016887">
    <property type="term" value="F:ATP hydrolysis activity"/>
    <property type="evidence" value="ECO:0007669"/>
    <property type="project" value="InterPro"/>
</dbReference>
<dbReference type="Gene3D" id="1.20.58.760">
    <property type="entry name" value="Peptidase M41"/>
    <property type="match status" value="1"/>
</dbReference>
<keyword evidence="12" id="KW-0496">Mitochondrion</keyword>
<evidence type="ECO:0000256" key="10">
    <source>
        <dbReference type="ARBA" id="ARBA00022840"/>
    </source>
</evidence>
<keyword evidence="8" id="KW-0378">Hydrolase</keyword>
<comment type="caution">
    <text evidence="15">The sequence shown here is derived from an EMBL/GenBank/DDBJ whole genome shotgun (WGS) entry which is preliminary data.</text>
</comment>
<evidence type="ECO:0000256" key="3">
    <source>
        <dbReference type="ARBA" id="ARBA00010044"/>
    </source>
</evidence>
<dbReference type="GeneID" id="92366856"/>
<evidence type="ECO:0000313" key="15">
    <source>
        <dbReference type="EMBL" id="OII71114.1"/>
    </source>
</evidence>
<keyword evidence="9" id="KW-0862">Zinc</keyword>
<evidence type="ECO:0000256" key="9">
    <source>
        <dbReference type="ARBA" id="ARBA00022833"/>
    </source>
</evidence>
<evidence type="ECO:0000256" key="5">
    <source>
        <dbReference type="ARBA" id="ARBA00022670"/>
    </source>
</evidence>
<evidence type="ECO:0000256" key="8">
    <source>
        <dbReference type="ARBA" id="ARBA00022801"/>
    </source>
</evidence>
<keyword evidence="13" id="KW-1133">Transmembrane helix</keyword>
<feature type="transmembrane region" description="Helical" evidence="13">
    <location>
        <begin position="114"/>
        <end position="131"/>
    </location>
</feature>
<evidence type="ECO:0000256" key="6">
    <source>
        <dbReference type="ARBA" id="ARBA00022723"/>
    </source>
</evidence>
<dbReference type="GO" id="GO:0005745">
    <property type="term" value="C:m-AAA complex"/>
    <property type="evidence" value="ECO:0007669"/>
    <property type="project" value="TreeGrafter"/>
</dbReference>
<comment type="similarity">
    <text evidence="4">In the N-terminal section; belongs to the AAA ATPase family.</text>
</comment>
<organism evidence="15 16">
    <name type="scientific">Cryptosporidium andersoni</name>
    <dbReference type="NCBI Taxonomy" id="117008"/>
    <lineage>
        <taxon>Eukaryota</taxon>
        <taxon>Sar</taxon>
        <taxon>Alveolata</taxon>
        <taxon>Apicomplexa</taxon>
        <taxon>Conoidasida</taxon>
        <taxon>Coccidia</taxon>
        <taxon>Eucoccidiorida</taxon>
        <taxon>Eimeriorina</taxon>
        <taxon>Cryptosporidiidae</taxon>
        <taxon>Cryptosporidium</taxon>
    </lineage>
</organism>